<keyword evidence="8" id="KW-0418">Kinase</keyword>
<protein>
    <recommendedName>
        <fullName evidence="3">histidine kinase</fullName>
        <ecNumber evidence="3">2.7.13.3</ecNumber>
    </recommendedName>
</protein>
<keyword evidence="6" id="KW-0808">Transferase</keyword>
<dbReference type="InterPro" id="IPR029151">
    <property type="entry name" value="Sensor-like_sf"/>
</dbReference>
<keyword evidence="5 12" id="KW-0597">Phosphoprotein</keyword>
<dbReference type="Gene3D" id="3.30.450.20">
    <property type="entry name" value="PAS domain"/>
    <property type="match status" value="1"/>
</dbReference>
<dbReference type="InterPro" id="IPR003661">
    <property type="entry name" value="HisK_dim/P_dom"/>
</dbReference>
<dbReference type="PROSITE" id="PS50885">
    <property type="entry name" value="HAMP"/>
    <property type="match status" value="1"/>
</dbReference>
<keyword evidence="9 14" id="KW-1133">Transmembrane helix</keyword>
<dbReference type="Proteomes" id="UP000654604">
    <property type="component" value="Unassembled WGS sequence"/>
</dbReference>
<evidence type="ECO:0000256" key="6">
    <source>
        <dbReference type="ARBA" id="ARBA00022679"/>
    </source>
</evidence>
<dbReference type="SUPFAM" id="SSF55874">
    <property type="entry name" value="ATPase domain of HSP90 chaperone/DNA topoisomerase II/histidine kinase"/>
    <property type="match status" value="1"/>
</dbReference>
<sequence>MQPFTSLRFRIILLFVIPLLSSIGLVGYISFNSSSKTVEKLAEQLQTEINSKVEQQLNNYLSQPLKINELNLSNRELGILNYQDFDLMEKYLWKQINSFSEIGFIGYASAQGELIGVERLDNNQIDLNLMDETSPTNLRIYGTDNQGNRLAQKTVIPNFINENRPWYQKAVTMGEATWSDVFIYKGTPRLAISAVVPIYDQNNQLEGVLFSDLLLSLISNFLDNLTIGETGEIFIIDSSSELIASSLENPFVIRNPEGNTLEQVAERVNIANSKSSSVRELSKTISSRLAQVQKPEFLQITLDNEPYFVQIVPFDNNLDQPWFVVILLPEKDVMGEVRENTKITIFIWLITLIISLIIGLWTTGYITKPILKLNRAVNRFKDGNYNEPIKINRNDELGNLGSAFNEMADKINSLLNDLEEKVKLRTEELVKAKEKAEVANQAKSEFLANMSHELRTPLNAILGFTQIMLRSSDIPHEHQESIDIINRSGEHLLTLINNILDLSKIEAGKITLNSEKFDLYKLLDDIEDIFKYKCDKKGLQLIFEKVDNLPRFVEADAPKLRQILLNIIGNGIKFTEQGGISAQIANLHNSEDNLPENQVKLLFIIRDTGKGISQDELGNLFQPFSQTKTGKEVNDGTGLGLSISKRFVELMGGEINVSSEENVGSIFSFSIDANLVTENEIKVNNPSLQVVGIEKNQPRYKILIVDDKDINCQLLWKLLEPFGFDLTIANNGQEAIALWEKWQPHLIFMDMRMPVLDGYEATKIIKGTVMGNATAIIAVTASVLEEEKAIILSAGCDDFVRKPFRQETIFAMLSKHLGIRFIYNQIESDKSFSHNHRDLKPADLLVMPQEWLNKLYQASIDLDEQLILDLIAQIPTTETNLIEGLKTIVNSLELDKITNLIEEL</sequence>
<organism evidence="18 19">
    <name type="scientific">Cyanobacterium stanieri LEGE 03274</name>
    <dbReference type="NCBI Taxonomy" id="1828756"/>
    <lineage>
        <taxon>Bacteria</taxon>
        <taxon>Bacillati</taxon>
        <taxon>Cyanobacteriota</taxon>
        <taxon>Cyanophyceae</taxon>
        <taxon>Oscillatoriophycideae</taxon>
        <taxon>Chroococcales</taxon>
        <taxon>Geminocystaceae</taxon>
        <taxon>Cyanobacterium</taxon>
    </lineage>
</organism>
<evidence type="ECO:0000256" key="10">
    <source>
        <dbReference type="ARBA" id="ARBA00023012"/>
    </source>
</evidence>
<evidence type="ECO:0000256" key="4">
    <source>
        <dbReference type="ARBA" id="ARBA00022475"/>
    </source>
</evidence>
<dbReference type="SUPFAM" id="SSF52172">
    <property type="entry name" value="CheY-like"/>
    <property type="match status" value="1"/>
</dbReference>
<keyword evidence="13" id="KW-0175">Coiled coil</keyword>
<keyword evidence="7 14" id="KW-0812">Transmembrane</keyword>
<proteinExistence type="predicted"/>
<accession>A0ABR9UZW0</accession>
<evidence type="ECO:0000256" key="1">
    <source>
        <dbReference type="ARBA" id="ARBA00000085"/>
    </source>
</evidence>
<comment type="catalytic activity">
    <reaction evidence="1">
        <text>ATP + protein L-histidine = ADP + protein N-phospho-L-histidine.</text>
        <dbReference type="EC" id="2.7.13.3"/>
    </reaction>
</comment>
<dbReference type="InterPro" id="IPR005467">
    <property type="entry name" value="His_kinase_dom"/>
</dbReference>
<evidence type="ECO:0000256" key="2">
    <source>
        <dbReference type="ARBA" id="ARBA00004651"/>
    </source>
</evidence>
<dbReference type="InterPro" id="IPR003594">
    <property type="entry name" value="HATPase_dom"/>
</dbReference>
<dbReference type="PRINTS" id="PR00344">
    <property type="entry name" value="BCTRLSENSOR"/>
</dbReference>
<feature type="domain" description="Histidine kinase" evidence="15">
    <location>
        <begin position="449"/>
        <end position="675"/>
    </location>
</feature>
<dbReference type="InterPro" id="IPR001789">
    <property type="entry name" value="Sig_transdc_resp-reg_receiver"/>
</dbReference>
<feature type="modified residue" description="4-aspartylphosphate" evidence="12">
    <location>
        <position position="750"/>
    </location>
</feature>
<dbReference type="Pfam" id="PF00512">
    <property type="entry name" value="HisKA"/>
    <property type="match status" value="1"/>
</dbReference>
<dbReference type="InterPro" id="IPR004358">
    <property type="entry name" value="Sig_transdc_His_kin-like_C"/>
</dbReference>
<dbReference type="Gene3D" id="6.10.340.10">
    <property type="match status" value="1"/>
</dbReference>
<keyword evidence="19" id="KW-1185">Reference proteome</keyword>
<evidence type="ECO:0000256" key="8">
    <source>
        <dbReference type="ARBA" id="ARBA00022777"/>
    </source>
</evidence>
<feature type="coiled-coil region" evidence="13">
    <location>
        <begin position="408"/>
        <end position="435"/>
    </location>
</feature>
<keyword evidence="4" id="KW-1003">Cell membrane</keyword>
<evidence type="ECO:0000259" key="17">
    <source>
        <dbReference type="PROSITE" id="PS50885"/>
    </source>
</evidence>
<dbReference type="InterPro" id="IPR036890">
    <property type="entry name" value="HATPase_C_sf"/>
</dbReference>
<dbReference type="CDD" id="cd17546">
    <property type="entry name" value="REC_hyHK_CKI1_RcsC-like"/>
    <property type="match status" value="1"/>
</dbReference>
<evidence type="ECO:0000256" key="12">
    <source>
        <dbReference type="PROSITE-ProRule" id="PRU00169"/>
    </source>
</evidence>
<dbReference type="EC" id="2.7.13.3" evidence="3"/>
<dbReference type="EMBL" id="JADEWC010000001">
    <property type="protein sequence ID" value="MBE9221168.1"/>
    <property type="molecule type" value="Genomic_DNA"/>
</dbReference>
<dbReference type="PANTHER" id="PTHR45339">
    <property type="entry name" value="HYBRID SIGNAL TRANSDUCTION HISTIDINE KINASE J"/>
    <property type="match status" value="1"/>
</dbReference>
<dbReference type="SMART" id="SM00304">
    <property type="entry name" value="HAMP"/>
    <property type="match status" value="1"/>
</dbReference>
<dbReference type="SMART" id="SM00387">
    <property type="entry name" value="HATPase_c"/>
    <property type="match status" value="1"/>
</dbReference>
<evidence type="ECO:0000256" key="9">
    <source>
        <dbReference type="ARBA" id="ARBA00022989"/>
    </source>
</evidence>
<evidence type="ECO:0000313" key="18">
    <source>
        <dbReference type="EMBL" id="MBE9221168.1"/>
    </source>
</evidence>
<evidence type="ECO:0000259" key="16">
    <source>
        <dbReference type="PROSITE" id="PS50110"/>
    </source>
</evidence>
<name>A0ABR9UZW0_9CHRO</name>
<feature type="domain" description="HAMP" evidence="17">
    <location>
        <begin position="364"/>
        <end position="416"/>
    </location>
</feature>
<dbReference type="Pfam" id="PF02743">
    <property type="entry name" value="dCache_1"/>
    <property type="match status" value="1"/>
</dbReference>
<dbReference type="PROSITE" id="PS50109">
    <property type="entry name" value="HIS_KIN"/>
    <property type="match status" value="1"/>
</dbReference>
<gene>
    <name evidence="18" type="ORF">IQ215_00510</name>
</gene>
<evidence type="ECO:0000313" key="19">
    <source>
        <dbReference type="Proteomes" id="UP000654604"/>
    </source>
</evidence>
<dbReference type="CDD" id="cd06225">
    <property type="entry name" value="HAMP"/>
    <property type="match status" value="1"/>
</dbReference>
<dbReference type="CDD" id="cd16922">
    <property type="entry name" value="HATPase_EvgS-ArcB-TorS-like"/>
    <property type="match status" value="1"/>
</dbReference>
<dbReference type="PANTHER" id="PTHR45339:SF1">
    <property type="entry name" value="HYBRID SIGNAL TRANSDUCTION HISTIDINE KINASE J"/>
    <property type="match status" value="1"/>
</dbReference>
<dbReference type="Pfam" id="PF02518">
    <property type="entry name" value="HATPase_c"/>
    <property type="match status" value="1"/>
</dbReference>
<evidence type="ECO:0000256" key="5">
    <source>
        <dbReference type="ARBA" id="ARBA00022553"/>
    </source>
</evidence>
<keyword evidence="10" id="KW-0902">Two-component regulatory system</keyword>
<dbReference type="Gene3D" id="3.40.50.2300">
    <property type="match status" value="1"/>
</dbReference>
<dbReference type="PROSITE" id="PS50110">
    <property type="entry name" value="RESPONSE_REGULATORY"/>
    <property type="match status" value="1"/>
</dbReference>
<keyword evidence="11 14" id="KW-0472">Membrane</keyword>
<feature type="domain" description="Response regulatory" evidence="16">
    <location>
        <begin position="701"/>
        <end position="817"/>
    </location>
</feature>
<dbReference type="RefSeq" id="WP_193799366.1">
    <property type="nucleotide sequence ID" value="NZ_JADEWC010000001.1"/>
</dbReference>
<dbReference type="SMART" id="SM00388">
    <property type="entry name" value="HisKA"/>
    <property type="match status" value="1"/>
</dbReference>
<feature type="transmembrane region" description="Helical" evidence="14">
    <location>
        <begin position="345"/>
        <end position="366"/>
    </location>
</feature>
<dbReference type="SUPFAM" id="SSF158472">
    <property type="entry name" value="HAMP domain-like"/>
    <property type="match status" value="1"/>
</dbReference>
<evidence type="ECO:0000256" key="13">
    <source>
        <dbReference type="SAM" id="Coils"/>
    </source>
</evidence>
<dbReference type="InterPro" id="IPR036097">
    <property type="entry name" value="HisK_dim/P_sf"/>
</dbReference>
<evidence type="ECO:0000256" key="14">
    <source>
        <dbReference type="SAM" id="Phobius"/>
    </source>
</evidence>
<dbReference type="Gene3D" id="1.10.287.130">
    <property type="match status" value="1"/>
</dbReference>
<dbReference type="Pfam" id="PF00072">
    <property type="entry name" value="Response_reg"/>
    <property type="match status" value="1"/>
</dbReference>
<feature type="transmembrane region" description="Helical" evidence="14">
    <location>
        <begin position="12"/>
        <end position="31"/>
    </location>
</feature>
<dbReference type="SUPFAM" id="SSF103190">
    <property type="entry name" value="Sensory domain-like"/>
    <property type="match status" value="1"/>
</dbReference>
<dbReference type="SUPFAM" id="SSF47384">
    <property type="entry name" value="Homodimeric domain of signal transducing histidine kinase"/>
    <property type="match status" value="1"/>
</dbReference>
<dbReference type="CDD" id="cd12913">
    <property type="entry name" value="PDC1_MCP_like"/>
    <property type="match status" value="1"/>
</dbReference>
<dbReference type="Pfam" id="PF00672">
    <property type="entry name" value="HAMP"/>
    <property type="match status" value="1"/>
</dbReference>
<dbReference type="Gene3D" id="3.30.565.10">
    <property type="entry name" value="Histidine kinase-like ATPase, C-terminal domain"/>
    <property type="match status" value="1"/>
</dbReference>
<evidence type="ECO:0000256" key="7">
    <source>
        <dbReference type="ARBA" id="ARBA00022692"/>
    </source>
</evidence>
<dbReference type="CDD" id="cd00082">
    <property type="entry name" value="HisKA"/>
    <property type="match status" value="1"/>
</dbReference>
<dbReference type="InterPro" id="IPR003660">
    <property type="entry name" value="HAMP_dom"/>
</dbReference>
<evidence type="ECO:0000259" key="15">
    <source>
        <dbReference type="PROSITE" id="PS50109"/>
    </source>
</evidence>
<dbReference type="InterPro" id="IPR033479">
    <property type="entry name" value="dCache_1"/>
</dbReference>
<evidence type="ECO:0000256" key="3">
    <source>
        <dbReference type="ARBA" id="ARBA00012438"/>
    </source>
</evidence>
<dbReference type="SMART" id="SM00448">
    <property type="entry name" value="REC"/>
    <property type="match status" value="1"/>
</dbReference>
<comment type="caution">
    <text evidence="18">The sequence shown here is derived from an EMBL/GenBank/DDBJ whole genome shotgun (WGS) entry which is preliminary data.</text>
</comment>
<evidence type="ECO:0000256" key="11">
    <source>
        <dbReference type="ARBA" id="ARBA00023136"/>
    </source>
</evidence>
<comment type="subcellular location">
    <subcellularLocation>
        <location evidence="2">Cell membrane</location>
        <topology evidence="2">Multi-pass membrane protein</topology>
    </subcellularLocation>
</comment>
<dbReference type="InterPro" id="IPR011006">
    <property type="entry name" value="CheY-like_superfamily"/>
</dbReference>
<reference evidence="18 19" key="1">
    <citation type="submission" date="2020-10" db="EMBL/GenBank/DDBJ databases">
        <authorList>
            <person name="Castelo-Branco R."/>
            <person name="Eusebio N."/>
            <person name="Adriana R."/>
            <person name="Vieira A."/>
            <person name="Brugerolle De Fraissinette N."/>
            <person name="Rezende De Castro R."/>
            <person name="Schneider M.P."/>
            <person name="Vasconcelos V."/>
            <person name="Leao P.N."/>
        </authorList>
    </citation>
    <scope>NUCLEOTIDE SEQUENCE [LARGE SCALE GENOMIC DNA]</scope>
    <source>
        <strain evidence="18 19">LEGE 03274</strain>
    </source>
</reference>